<dbReference type="EMBL" id="CP031310">
    <property type="protein sequence ID" value="QCC51149.1"/>
    <property type="molecule type" value="Genomic_DNA"/>
</dbReference>
<dbReference type="Proteomes" id="UP000296706">
    <property type="component" value="Chromosome"/>
</dbReference>
<dbReference type="CDD" id="cd02440">
    <property type="entry name" value="AdoMet_MTases"/>
    <property type="match status" value="1"/>
</dbReference>
<dbReference type="GO" id="GO:0008757">
    <property type="term" value="F:S-adenosylmethionine-dependent methyltransferase activity"/>
    <property type="evidence" value="ECO:0007669"/>
    <property type="project" value="InterPro"/>
</dbReference>
<sequence>MVDKRTVRDGYDALVDDYAAQRTDDSDDVEALASFLDDLPDGSRLLDAGCGQGIPVLASLDGVSGVGLDISHGQLARASENAPAAALAQGDMTRLPFADDAFDAVTALWSVIHVPEGDHRTVFEEFARVLRPGGRLLLVEGTDEWRGTNPDWLGGGAAMEWHIAGPEATREQLRAVGFEILVERTIGDSLEEDAAWTLFEADC</sequence>
<dbReference type="OrthoDB" id="8915at2157"/>
<gene>
    <name evidence="3" type="ORF">DV733_07795</name>
</gene>
<evidence type="ECO:0000313" key="3">
    <source>
        <dbReference type="EMBL" id="QCC51149.1"/>
    </source>
</evidence>
<evidence type="ECO:0000256" key="1">
    <source>
        <dbReference type="ARBA" id="ARBA00022679"/>
    </source>
</evidence>
<dbReference type="InterPro" id="IPR013216">
    <property type="entry name" value="Methyltransf_11"/>
</dbReference>
<name>A0A4D6HB32_9EURY</name>
<dbReference type="PANTHER" id="PTHR44068">
    <property type="entry name" value="ZGC:194242"/>
    <property type="match status" value="1"/>
</dbReference>
<dbReference type="SUPFAM" id="SSF53335">
    <property type="entry name" value="S-adenosyl-L-methionine-dependent methyltransferases"/>
    <property type="match status" value="1"/>
</dbReference>
<dbReference type="AlphaFoldDB" id="A0A4D6HB32"/>
<keyword evidence="3" id="KW-0489">Methyltransferase</keyword>
<dbReference type="RefSeq" id="WP_049995237.1">
    <property type="nucleotide sequence ID" value="NZ_CP031310.1"/>
</dbReference>
<dbReference type="Pfam" id="PF08241">
    <property type="entry name" value="Methyltransf_11"/>
    <property type="match status" value="1"/>
</dbReference>
<evidence type="ECO:0000313" key="4">
    <source>
        <dbReference type="Proteomes" id="UP000296706"/>
    </source>
</evidence>
<dbReference type="InterPro" id="IPR050447">
    <property type="entry name" value="Erg6_SMT_methyltransf"/>
</dbReference>
<dbReference type="STRING" id="1457250.GCA_000755225_01347"/>
<accession>A0A4D6HB32</accession>
<organism evidence="3 4">
    <name type="scientific">Halapricum salinum</name>
    <dbReference type="NCBI Taxonomy" id="1457250"/>
    <lineage>
        <taxon>Archaea</taxon>
        <taxon>Methanobacteriati</taxon>
        <taxon>Methanobacteriota</taxon>
        <taxon>Stenosarchaea group</taxon>
        <taxon>Halobacteria</taxon>
        <taxon>Halobacteriales</taxon>
        <taxon>Haloarculaceae</taxon>
        <taxon>Halapricum</taxon>
    </lineage>
</organism>
<evidence type="ECO:0000259" key="2">
    <source>
        <dbReference type="Pfam" id="PF08241"/>
    </source>
</evidence>
<dbReference type="GO" id="GO:0032259">
    <property type="term" value="P:methylation"/>
    <property type="evidence" value="ECO:0007669"/>
    <property type="project" value="UniProtKB-KW"/>
</dbReference>
<dbReference type="Gene3D" id="3.40.50.150">
    <property type="entry name" value="Vaccinia Virus protein VP39"/>
    <property type="match status" value="1"/>
</dbReference>
<proteinExistence type="predicted"/>
<feature type="domain" description="Methyltransferase type 11" evidence="2">
    <location>
        <begin position="46"/>
        <end position="137"/>
    </location>
</feature>
<dbReference type="InterPro" id="IPR029063">
    <property type="entry name" value="SAM-dependent_MTases_sf"/>
</dbReference>
<keyword evidence="4" id="KW-1185">Reference proteome</keyword>
<dbReference type="GeneID" id="39847758"/>
<protein>
    <submittedName>
        <fullName evidence="3">Class I SAM-dependent methyltransferase</fullName>
    </submittedName>
</protein>
<dbReference type="PANTHER" id="PTHR44068:SF11">
    <property type="entry name" value="GERANYL DIPHOSPHATE 2-C-METHYLTRANSFERASE"/>
    <property type="match status" value="1"/>
</dbReference>
<keyword evidence="1 3" id="KW-0808">Transferase</keyword>
<reference evidence="3 4" key="1">
    <citation type="journal article" date="2019" name="Nat. Commun.">
        <title>A new type of DNA phosphorothioation-based antiviral system in archaea.</title>
        <authorList>
            <person name="Xiong L."/>
            <person name="Liu S."/>
            <person name="Chen S."/>
            <person name="Xiao Y."/>
            <person name="Zhu B."/>
            <person name="Gao Y."/>
            <person name="Zhang Y."/>
            <person name="Chen B."/>
            <person name="Luo J."/>
            <person name="Deng Z."/>
            <person name="Chen X."/>
            <person name="Wang L."/>
            <person name="Chen S."/>
        </authorList>
    </citation>
    <scope>NUCLEOTIDE SEQUENCE [LARGE SCALE GENOMIC DNA]</scope>
    <source>
        <strain evidence="3 4">CBA1105</strain>
    </source>
</reference>
<dbReference type="KEGG" id="hsn:DV733_07795"/>